<dbReference type="Proteomes" id="UP000050761">
    <property type="component" value="Unassembled WGS sequence"/>
</dbReference>
<feature type="region of interest" description="Disordered" evidence="1">
    <location>
        <begin position="128"/>
        <end position="156"/>
    </location>
</feature>
<dbReference type="EMBL" id="UZAH01038298">
    <property type="protein sequence ID" value="VDP52762.1"/>
    <property type="molecule type" value="Genomic_DNA"/>
</dbReference>
<dbReference type="WBParaSite" id="HPBE_0002564901-mRNA-1">
    <property type="protein sequence ID" value="HPBE_0002564901-mRNA-1"/>
    <property type="gene ID" value="HPBE_0002564901"/>
</dbReference>
<evidence type="ECO:0000256" key="1">
    <source>
        <dbReference type="SAM" id="MobiDB-lite"/>
    </source>
</evidence>
<dbReference type="OrthoDB" id="410104at2759"/>
<reference evidence="2 3" key="1">
    <citation type="submission" date="2018-11" db="EMBL/GenBank/DDBJ databases">
        <authorList>
            <consortium name="Pathogen Informatics"/>
        </authorList>
    </citation>
    <scope>NUCLEOTIDE SEQUENCE [LARGE SCALE GENOMIC DNA]</scope>
</reference>
<sequence>MQKEVRKANGKTKLGKTVDPDGMPVKAWKVLGGSGINWLLVPQKNHERRLREMVPISQVQLGFMPERSTTDAIFIARQAYVSLPRAVLWKALQGRGVPERLITVVKDIYKGSKAAVLQKTTLQNYTNYTRGDKDSGHHSGSTPTVGFDSAPLPADA</sequence>
<evidence type="ECO:0000313" key="2">
    <source>
        <dbReference type="EMBL" id="VDP52762.1"/>
    </source>
</evidence>
<keyword evidence="3" id="KW-1185">Reference proteome</keyword>
<evidence type="ECO:0000313" key="3">
    <source>
        <dbReference type="Proteomes" id="UP000050761"/>
    </source>
</evidence>
<name>A0A183GSH9_HELPZ</name>
<reference evidence="4" key="2">
    <citation type="submission" date="2019-09" db="UniProtKB">
        <authorList>
            <consortium name="WormBaseParasite"/>
        </authorList>
    </citation>
    <scope>IDENTIFICATION</scope>
</reference>
<dbReference type="AlphaFoldDB" id="A0A183GSH9"/>
<gene>
    <name evidence="2" type="ORF">HPBE_LOCUS25648</name>
</gene>
<evidence type="ECO:0000313" key="4">
    <source>
        <dbReference type="WBParaSite" id="HPBE_0002564901-mRNA-1"/>
    </source>
</evidence>
<protein>
    <submittedName>
        <fullName evidence="4">Transposase</fullName>
    </submittedName>
</protein>
<organism evidence="3 4">
    <name type="scientific">Heligmosomoides polygyrus</name>
    <name type="common">Parasitic roundworm</name>
    <dbReference type="NCBI Taxonomy" id="6339"/>
    <lineage>
        <taxon>Eukaryota</taxon>
        <taxon>Metazoa</taxon>
        <taxon>Ecdysozoa</taxon>
        <taxon>Nematoda</taxon>
        <taxon>Chromadorea</taxon>
        <taxon>Rhabditida</taxon>
        <taxon>Rhabditina</taxon>
        <taxon>Rhabditomorpha</taxon>
        <taxon>Strongyloidea</taxon>
        <taxon>Heligmosomidae</taxon>
        <taxon>Heligmosomoides</taxon>
    </lineage>
</organism>
<proteinExistence type="predicted"/>
<accession>A0A3P8DMH8</accession>
<accession>A0A183GSH9</accession>